<gene>
    <name evidence="3" type="ORF">CTEN210_13231</name>
</gene>
<accession>A0AAD3D570</accession>
<feature type="compositionally biased region" description="Polar residues" evidence="1">
    <location>
        <begin position="407"/>
        <end position="417"/>
    </location>
</feature>
<organism evidence="3 4">
    <name type="scientific">Chaetoceros tenuissimus</name>
    <dbReference type="NCBI Taxonomy" id="426638"/>
    <lineage>
        <taxon>Eukaryota</taxon>
        <taxon>Sar</taxon>
        <taxon>Stramenopiles</taxon>
        <taxon>Ochrophyta</taxon>
        <taxon>Bacillariophyta</taxon>
        <taxon>Coscinodiscophyceae</taxon>
        <taxon>Chaetocerotophycidae</taxon>
        <taxon>Chaetocerotales</taxon>
        <taxon>Chaetocerotaceae</taxon>
        <taxon>Chaetoceros</taxon>
    </lineage>
</organism>
<dbReference type="EMBL" id="BLLK01000056">
    <property type="protein sequence ID" value="GFH56755.1"/>
    <property type="molecule type" value="Genomic_DNA"/>
</dbReference>
<comment type="caution">
    <text evidence="3">The sequence shown here is derived from an EMBL/GenBank/DDBJ whole genome shotgun (WGS) entry which is preliminary data.</text>
</comment>
<evidence type="ECO:0000256" key="1">
    <source>
        <dbReference type="SAM" id="MobiDB-lite"/>
    </source>
</evidence>
<feature type="compositionally biased region" description="Acidic residues" evidence="1">
    <location>
        <begin position="386"/>
        <end position="402"/>
    </location>
</feature>
<feature type="domain" description="DUF6824" evidence="2">
    <location>
        <begin position="109"/>
        <end position="178"/>
    </location>
</feature>
<feature type="compositionally biased region" description="Polar residues" evidence="1">
    <location>
        <begin position="42"/>
        <end position="79"/>
    </location>
</feature>
<feature type="region of interest" description="Disordered" evidence="1">
    <location>
        <begin position="1"/>
        <end position="97"/>
    </location>
</feature>
<dbReference type="InterPro" id="IPR049227">
    <property type="entry name" value="DUF6824"/>
</dbReference>
<feature type="region of interest" description="Disordered" evidence="1">
    <location>
        <begin position="358"/>
        <end position="497"/>
    </location>
</feature>
<name>A0AAD3D570_9STRA</name>
<evidence type="ECO:0000259" key="2">
    <source>
        <dbReference type="Pfam" id="PF20710"/>
    </source>
</evidence>
<feature type="compositionally biased region" description="Basic and acidic residues" evidence="1">
    <location>
        <begin position="18"/>
        <end position="28"/>
    </location>
</feature>
<dbReference type="Pfam" id="PF20710">
    <property type="entry name" value="DUF6824"/>
    <property type="match status" value="1"/>
</dbReference>
<protein>
    <recommendedName>
        <fullName evidence="2">DUF6824 domain-containing protein</fullName>
    </recommendedName>
</protein>
<dbReference type="AlphaFoldDB" id="A0AAD3D570"/>
<sequence>MSPLKDRCSNHPHPYRGMVHEGLNHDDENQIQQGNSSSSSSCFPSKTNAAVSVPTSTENSNTLSSKETGSHDTSSSGKSTGLEEANDPPTPSQDDDKYYSEFDVITLKGGQAQTTTHPGNLFFNKLCEDKYDEFKSASESRKDAIAVEISTAISKRGGNFYDFRGNKMNDSKIKRKIYERFRTISKPKVVAHPTAGENDVVFCPGGQTHLYPANAKYRALLDTFAKEYFPYLFDKSIQEESIDQDDLSKKQLAVRNKAIKIIEDRGGVFRDGKSMRVLANKTVHGKIHDRMKIIKKSILANKFVLPKDQESRVEDYTLKRTGCTSVKSTITVLEKNQLIQKKLHEELSSTAIGQAQIKKKKQKQVFESDGSDDSDSQSFDSKCLNDDDSDEDDSDGEVEGELAIDAISNSMQASNLTRNDRLKRRNDLKSLPPDEFKRIMQQAKPKKSKRVKKEDSNEDSDKEEKELSEYEKLREKKVNRNTEKLRALGLLKSTTDK</sequence>
<dbReference type="Proteomes" id="UP001054902">
    <property type="component" value="Unassembled WGS sequence"/>
</dbReference>
<reference evidence="3 4" key="1">
    <citation type="journal article" date="2021" name="Sci. Rep.">
        <title>The genome of the diatom Chaetoceros tenuissimus carries an ancient integrated fragment of an extant virus.</title>
        <authorList>
            <person name="Hongo Y."/>
            <person name="Kimura K."/>
            <person name="Takaki Y."/>
            <person name="Yoshida Y."/>
            <person name="Baba S."/>
            <person name="Kobayashi G."/>
            <person name="Nagasaki K."/>
            <person name="Hano T."/>
            <person name="Tomaru Y."/>
        </authorList>
    </citation>
    <scope>NUCLEOTIDE SEQUENCE [LARGE SCALE GENOMIC DNA]</scope>
    <source>
        <strain evidence="3 4">NIES-3715</strain>
    </source>
</reference>
<feature type="compositionally biased region" description="Basic and acidic residues" evidence="1">
    <location>
        <begin position="462"/>
        <end position="486"/>
    </location>
</feature>
<feature type="compositionally biased region" description="Basic and acidic residues" evidence="1">
    <location>
        <begin position="425"/>
        <end position="438"/>
    </location>
</feature>
<evidence type="ECO:0000313" key="4">
    <source>
        <dbReference type="Proteomes" id="UP001054902"/>
    </source>
</evidence>
<evidence type="ECO:0000313" key="3">
    <source>
        <dbReference type="EMBL" id="GFH56755.1"/>
    </source>
</evidence>
<proteinExistence type="predicted"/>
<keyword evidence="4" id="KW-1185">Reference proteome</keyword>